<dbReference type="Proteomes" id="UP000318294">
    <property type="component" value="Unassembled WGS sequence"/>
</dbReference>
<evidence type="ECO:0000313" key="7">
    <source>
        <dbReference type="Proteomes" id="UP000318294"/>
    </source>
</evidence>
<feature type="binding site" evidence="3">
    <location>
        <position position="217"/>
    </location>
    <ligand>
        <name>Cu cation</name>
        <dbReference type="ChEBI" id="CHEBI:23378"/>
    </ligand>
</feature>
<evidence type="ECO:0000259" key="5">
    <source>
        <dbReference type="PROSITE" id="PS51352"/>
    </source>
</evidence>
<feature type="binding site" evidence="3">
    <location>
        <position position="132"/>
    </location>
    <ligand>
        <name>Cu cation</name>
        <dbReference type="ChEBI" id="CHEBI:23378"/>
    </ligand>
</feature>
<evidence type="ECO:0000256" key="4">
    <source>
        <dbReference type="PIRSR" id="PIRSR603782-2"/>
    </source>
</evidence>
<feature type="binding site" evidence="3">
    <location>
        <position position="128"/>
    </location>
    <ligand>
        <name>Cu cation</name>
        <dbReference type="ChEBI" id="CHEBI:23378"/>
    </ligand>
</feature>
<dbReference type="CDD" id="cd02968">
    <property type="entry name" value="SCO"/>
    <property type="match status" value="1"/>
</dbReference>
<dbReference type="GO" id="GO:0046872">
    <property type="term" value="F:metal ion binding"/>
    <property type="evidence" value="ECO:0007669"/>
    <property type="project" value="UniProtKB-KW"/>
</dbReference>
<dbReference type="EMBL" id="VJON01000039">
    <property type="protein sequence ID" value="TSE32477.1"/>
    <property type="molecule type" value="Genomic_DNA"/>
</dbReference>
<gene>
    <name evidence="6" type="primary">ypmQ_1</name>
    <name evidence="6" type="ORF">Tchar_02124</name>
</gene>
<protein>
    <submittedName>
        <fullName evidence="6">SCO1 protein</fullName>
    </submittedName>
</protein>
<keyword evidence="3" id="KW-0479">Metal-binding</keyword>
<evidence type="ECO:0000256" key="2">
    <source>
        <dbReference type="ARBA" id="ARBA00023008"/>
    </source>
</evidence>
<comment type="similarity">
    <text evidence="1">Belongs to the SCO1/2 family.</text>
</comment>
<keyword evidence="7" id="KW-1185">Reference proteome</keyword>
<evidence type="ECO:0000256" key="3">
    <source>
        <dbReference type="PIRSR" id="PIRSR603782-1"/>
    </source>
</evidence>
<keyword evidence="4" id="KW-1015">Disulfide bond</keyword>
<sequence>MMMDRWGEPATGWGAGRGGCVDASAAGVATQASTTAACVHPRAGLLPSSAVLFAARRAVVRCLGLGTLAGMALLVVGCGERAAAFHGIDITGADYAQGFDLPDQDGRRRTLADFRGKVVVVFFGYTQCPDVCPTSLTELAEAKRLLGPEGERLQGIFISVDPQRDTPEVMRAYMASFDPSFLALRASPEELPALAKAFKIYYKKVPGPTPTSYTMDHSAGSYVYDTQGRVRLYHRYGSGAQALADDVRRLLAQG</sequence>
<dbReference type="PROSITE" id="PS51352">
    <property type="entry name" value="THIOREDOXIN_2"/>
    <property type="match status" value="1"/>
</dbReference>
<dbReference type="InterPro" id="IPR036249">
    <property type="entry name" value="Thioredoxin-like_sf"/>
</dbReference>
<dbReference type="AlphaFoldDB" id="A0A554X9I4"/>
<dbReference type="Pfam" id="PF02630">
    <property type="entry name" value="SCO1-SenC"/>
    <property type="match status" value="1"/>
</dbReference>
<dbReference type="FunFam" id="3.40.30.10:FF:000013">
    <property type="entry name" value="Blast:Protein SCO1 homolog, mitochondrial"/>
    <property type="match status" value="1"/>
</dbReference>
<keyword evidence="2 3" id="KW-0186">Copper</keyword>
<dbReference type="Gene3D" id="3.40.30.10">
    <property type="entry name" value="Glutaredoxin"/>
    <property type="match status" value="1"/>
</dbReference>
<proteinExistence type="inferred from homology"/>
<dbReference type="SUPFAM" id="SSF52833">
    <property type="entry name" value="Thioredoxin-like"/>
    <property type="match status" value="1"/>
</dbReference>
<accession>A0A554X9I4</accession>
<feature type="disulfide bond" description="Redox-active" evidence="4">
    <location>
        <begin position="128"/>
        <end position="132"/>
    </location>
</feature>
<dbReference type="InterPro" id="IPR003782">
    <property type="entry name" value="SCO1/SenC"/>
</dbReference>
<dbReference type="InterPro" id="IPR013766">
    <property type="entry name" value="Thioredoxin_domain"/>
</dbReference>
<evidence type="ECO:0000313" key="6">
    <source>
        <dbReference type="EMBL" id="TSE32477.1"/>
    </source>
</evidence>
<evidence type="ECO:0000256" key="1">
    <source>
        <dbReference type="ARBA" id="ARBA00010996"/>
    </source>
</evidence>
<dbReference type="PANTHER" id="PTHR12151:SF25">
    <property type="entry name" value="LINALOOL DEHYDRATASE_ISOMERASE DOMAIN-CONTAINING PROTEIN"/>
    <property type="match status" value="1"/>
</dbReference>
<name>A0A554X9I4_9BURK</name>
<feature type="domain" description="Thioredoxin" evidence="5">
    <location>
        <begin position="90"/>
        <end position="254"/>
    </location>
</feature>
<organism evidence="6 7">
    <name type="scientific">Tepidimonas charontis</name>
    <dbReference type="NCBI Taxonomy" id="2267262"/>
    <lineage>
        <taxon>Bacteria</taxon>
        <taxon>Pseudomonadati</taxon>
        <taxon>Pseudomonadota</taxon>
        <taxon>Betaproteobacteria</taxon>
        <taxon>Burkholderiales</taxon>
        <taxon>Tepidimonas</taxon>
    </lineage>
</organism>
<dbReference type="PANTHER" id="PTHR12151">
    <property type="entry name" value="ELECTRON TRANSPORT PROTIN SCO1/SENC FAMILY MEMBER"/>
    <property type="match status" value="1"/>
</dbReference>
<comment type="caution">
    <text evidence="6">The sequence shown here is derived from an EMBL/GenBank/DDBJ whole genome shotgun (WGS) entry which is preliminary data.</text>
</comment>
<reference evidence="6 7" key="1">
    <citation type="submission" date="2019-07" db="EMBL/GenBank/DDBJ databases">
        <title>Tepidimonas charontis SPSP-6 draft genome.</title>
        <authorList>
            <person name="Da Costa M.S."/>
            <person name="Froufe H.J.C."/>
            <person name="Egas C."/>
            <person name="Albuquerque L."/>
        </authorList>
    </citation>
    <scope>NUCLEOTIDE SEQUENCE [LARGE SCALE GENOMIC DNA]</scope>
    <source>
        <strain evidence="6 7">SPSP-6</strain>
    </source>
</reference>